<name>A0A7R7HYU8_9ACTN</name>
<feature type="transmembrane region" description="Helical" evidence="1">
    <location>
        <begin position="295"/>
        <end position="312"/>
    </location>
</feature>
<feature type="transmembrane region" description="Helical" evidence="1">
    <location>
        <begin position="268"/>
        <end position="289"/>
    </location>
</feature>
<protein>
    <submittedName>
        <fullName evidence="2">Membrane protein</fullName>
    </submittedName>
</protein>
<gene>
    <name evidence="2" type="ORF">Athai_41520</name>
</gene>
<evidence type="ECO:0000313" key="3">
    <source>
        <dbReference type="Proteomes" id="UP000611640"/>
    </source>
</evidence>
<dbReference type="RefSeq" id="WP_203962992.1">
    <property type="nucleotide sequence ID" value="NZ_AP023355.1"/>
</dbReference>
<feature type="transmembrane region" description="Helical" evidence="1">
    <location>
        <begin position="103"/>
        <end position="122"/>
    </location>
</feature>
<accession>A0A7R7HYU8</accession>
<keyword evidence="1" id="KW-0472">Membrane</keyword>
<dbReference type="InterPro" id="IPR010640">
    <property type="entry name" value="Low_temperature_requirement_A"/>
</dbReference>
<feature type="transmembrane region" description="Helical" evidence="1">
    <location>
        <begin position="319"/>
        <end position="338"/>
    </location>
</feature>
<feature type="transmembrane region" description="Helical" evidence="1">
    <location>
        <begin position="20"/>
        <end position="36"/>
    </location>
</feature>
<organism evidence="2 3">
    <name type="scientific">Actinocatenispora thailandica</name>
    <dbReference type="NCBI Taxonomy" id="227318"/>
    <lineage>
        <taxon>Bacteria</taxon>
        <taxon>Bacillati</taxon>
        <taxon>Actinomycetota</taxon>
        <taxon>Actinomycetes</taxon>
        <taxon>Micromonosporales</taxon>
        <taxon>Micromonosporaceae</taxon>
        <taxon>Actinocatenispora</taxon>
    </lineage>
</organism>
<keyword evidence="1" id="KW-0812">Transmembrane</keyword>
<evidence type="ECO:0000256" key="1">
    <source>
        <dbReference type="SAM" id="Phobius"/>
    </source>
</evidence>
<sequence>MVRLRRAQATPESVSTLELFFDLVFVFTLTQLTGLIEHELSWLAVLRVLLLFGVLWWMYGAFAWVTNAAAPSDPVRRVLLVAAMAGFLVMALALPQITGSGGIAFGLGYLVVVLVHLALFGLTEAWRGMLRVAPFNLLSGALVLTAGFLPGAVRPWLWAVALAVQVVTPRLARVVGEDSQFRIAPGHFVERHGLLLIVAFGESVVSIGKGVAGRPVDPRLAGTAVLVLALLAMLWWVYFGAGAVEAAEARMRRAELAERPRLAVHGFFYSYIPMMLGIVLLSAGVAIGLGHGEPSWPVAAVTAVGVAGYLAGDVCFRRVLSAGPVAVRTGLAVAALGTAPVGRYVGVVAQLAVLAVLVAAGLAVEAAVTGPRTAADGDEAPPANA</sequence>
<feature type="transmembrane region" description="Helical" evidence="1">
    <location>
        <begin position="42"/>
        <end position="66"/>
    </location>
</feature>
<feature type="transmembrane region" description="Helical" evidence="1">
    <location>
        <begin position="129"/>
        <end position="149"/>
    </location>
</feature>
<dbReference type="PANTHER" id="PTHR36840:SF1">
    <property type="entry name" value="BLL5714 PROTEIN"/>
    <property type="match status" value="1"/>
</dbReference>
<keyword evidence="1" id="KW-1133">Transmembrane helix</keyword>
<dbReference type="Pfam" id="PF06772">
    <property type="entry name" value="LtrA"/>
    <property type="match status" value="1"/>
</dbReference>
<feature type="transmembrane region" description="Helical" evidence="1">
    <location>
        <begin position="224"/>
        <end position="247"/>
    </location>
</feature>
<evidence type="ECO:0000313" key="2">
    <source>
        <dbReference type="EMBL" id="BCJ36649.1"/>
    </source>
</evidence>
<dbReference type="PANTHER" id="PTHR36840">
    <property type="entry name" value="BLL5714 PROTEIN"/>
    <property type="match status" value="1"/>
</dbReference>
<keyword evidence="3" id="KW-1185">Reference proteome</keyword>
<feature type="transmembrane region" description="Helical" evidence="1">
    <location>
        <begin position="78"/>
        <end position="97"/>
    </location>
</feature>
<dbReference type="AlphaFoldDB" id="A0A7R7HYU8"/>
<feature type="transmembrane region" description="Helical" evidence="1">
    <location>
        <begin position="344"/>
        <end position="364"/>
    </location>
</feature>
<dbReference type="KEGG" id="atl:Athai_41520"/>
<dbReference type="EMBL" id="AP023355">
    <property type="protein sequence ID" value="BCJ36649.1"/>
    <property type="molecule type" value="Genomic_DNA"/>
</dbReference>
<reference evidence="2 3" key="1">
    <citation type="submission" date="2020-08" db="EMBL/GenBank/DDBJ databases">
        <title>Whole genome shotgun sequence of Actinocatenispora thailandica NBRC 105041.</title>
        <authorList>
            <person name="Komaki H."/>
            <person name="Tamura T."/>
        </authorList>
    </citation>
    <scope>NUCLEOTIDE SEQUENCE [LARGE SCALE GENOMIC DNA]</scope>
    <source>
        <strain evidence="2 3">NBRC 105041</strain>
    </source>
</reference>
<dbReference type="Proteomes" id="UP000611640">
    <property type="component" value="Chromosome"/>
</dbReference>
<proteinExistence type="predicted"/>